<dbReference type="GeneID" id="83213154"/>
<dbReference type="Gene3D" id="3.80.10.10">
    <property type="entry name" value="Ribonuclease Inhibitor"/>
    <property type="match status" value="1"/>
</dbReference>
<evidence type="ECO:0000313" key="2">
    <source>
        <dbReference type="Proteomes" id="UP001234581"/>
    </source>
</evidence>
<comment type="caution">
    <text evidence="1">The sequence shown here is derived from an EMBL/GenBank/DDBJ whole genome shotgun (WGS) entry which is preliminary data.</text>
</comment>
<proteinExistence type="predicted"/>
<gene>
    <name evidence="1" type="ORF">O0I10_005742</name>
</gene>
<dbReference type="InterPro" id="IPR036047">
    <property type="entry name" value="F-box-like_dom_sf"/>
</dbReference>
<evidence type="ECO:0000313" key="1">
    <source>
        <dbReference type="EMBL" id="KAJ8658390.1"/>
    </source>
</evidence>
<dbReference type="SUPFAM" id="SSF52047">
    <property type="entry name" value="RNI-like"/>
    <property type="match status" value="1"/>
</dbReference>
<accession>A0AAD7V3Z2</accession>
<dbReference type="InterPro" id="IPR032675">
    <property type="entry name" value="LRR_dom_sf"/>
</dbReference>
<dbReference type="Gene3D" id="1.20.1280.50">
    <property type="match status" value="1"/>
</dbReference>
<dbReference type="SUPFAM" id="SSF81383">
    <property type="entry name" value="F-box domain"/>
    <property type="match status" value="1"/>
</dbReference>
<dbReference type="AlphaFoldDB" id="A0AAD7V3Z2"/>
<organism evidence="1 2">
    <name type="scientific">Lichtheimia ornata</name>
    <dbReference type="NCBI Taxonomy" id="688661"/>
    <lineage>
        <taxon>Eukaryota</taxon>
        <taxon>Fungi</taxon>
        <taxon>Fungi incertae sedis</taxon>
        <taxon>Mucoromycota</taxon>
        <taxon>Mucoromycotina</taxon>
        <taxon>Mucoromycetes</taxon>
        <taxon>Mucorales</taxon>
        <taxon>Lichtheimiaceae</taxon>
        <taxon>Lichtheimia</taxon>
    </lineage>
</organism>
<dbReference type="Proteomes" id="UP001234581">
    <property type="component" value="Unassembled WGS sequence"/>
</dbReference>
<protein>
    <recommendedName>
        <fullName evidence="3">F-box domain-containing protein</fullName>
    </recommendedName>
</protein>
<dbReference type="RefSeq" id="XP_058343303.1">
    <property type="nucleotide sequence ID" value="XM_058485780.1"/>
</dbReference>
<keyword evidence="2" id="KW-1185">Reference proteome</keyword>
<sequence length="653" mass="73997">MTRISLPSCSLLGSRRSKLYSVLCLCALSLGYNNKIYDAHRVVAALNVLDGSQDTPMIWYCRGVLYAMEGLEHEALSSFQQGLKSCRSNSVDHRLISTALSNIQKQQRVDFVSVMPNELVCRIFLMVKDEDPIQLVHCMKVSKLWCHRLSQCCDLWQEIKFQGRVCVDQQARLLPLIAAHQTSIVISRLSEQEVTTFTYWMLKSKLKRLSGLCIRGCAFNSQFTTLLQHVSHTLTELSLDIPESSTISLTEILALCPHLKYLDYQDFYKPLDESFHFVPNKPLELETLRLLCWGGMSFSGTQHILQWSPALRQLAISGCCSIQVLDIVTSGCPQMQRLWINHAALDTRILRQHHVEDVFKETLGVRTLLLGYSDELQPHHVLPLLATSNNTLQDLSLLVPHNAGRFIQQWQALAYVAPRQLTRLTCQFNVHLQTAFAALIRANPLLESIHFQMSDLSSDEIIDAILQLNAIRELSIHSPLRLNSVGLARVFSKQIHLGKQTTLAHVHMRNIQAEGLDLSIIALGLMKELETITLAQCTGATSDGFYLFFERLVMTSGESMLRRLNVEKIQHVSNEMIQLLQQGHFSQHCMIHLVGLPNISNEAVKELVATHPPFSLYASACSNDHLHPPIRHCAYNSNNRNDFGYRDRRIVPH</sequence>
<reference evidence="1 2" key="1">
    <citation type="submission" date="2023-03" db="EMBL/GenBank/DDBJ databases">
        <title>Genome sequence of Lichtheimia ornata CBS 291.66.</title>
        <authorList>
            <person name="Mohabir J.T."/>
            <person name="Shea T.P."/>
            <person name="Kurbessoian T."/>
            <person name="Berby B."/>
            <person name="Fontaine J."/>
            <person name="Livny J."/>
            <person name="Gnirke A."/>
            <person name="Stajich J.E."/>
            <person name="Cuomo C.A."/>
        </authorList>
    </citation>
    <scope>NUCLEOTIDE SEQUENCE [LARGE SCALE GENOMIC DNA]</scope>
    <source>
        <strain evidence="1">CBS 291.66</strain>
    </source>
</reference>
<name>A0AAD7V3Z2_9FUNG</name>
<dbReference type="EMBL" id="JARTCD010000024">
    <property type="protein sequence ID" value="KAJ8658390.1"/>
    <property type="molecule type" value="Genomic_DNA"/>
</dbReference>
<evidence type="ECO:0008006" key="3">
    <source>
        <dbReference type="Google" id="ProtNLM"/>
    </source>
</evidence>